<dbReference type="GO" id="GO:0003677">
    <property type="term" value="F:DNA binding"/>
    <property type="evidence" value="ECO:0007669"/>
    <property type="project" value="InterPro"/>
</dbReference>
<comment type="caution">
    <text evidence="2">The sequence shown here is derived from an EMBL/GenBank/DDBJ whole genome shotgun (WGS) entry which is preliminary data.</text>
</comment>
<reference evidence="2 3" key="1">
    <citation type="submission" date="2019-06" db="EMBL/GenBank/DDBJ databases">
        <authorList>
            <person name="Meng X."/>
        </authorList>
    </citation>
    <scope>NUCLEOTIDE SEQUENCE [LARGE SCALE GENOMIC DNA]</scope>
    <source>
        <strain evidence="2 3">M625</strain>
    </source>
</reference>
<dbReference type="PROSITE" id="PS50943">
    <property type="entry name" value="HTH_CROC1"/>
    <property type="match status" value="1"/>
</dbReference>
<dbReference type="InterPro" id="IPR001387">
    <property type="entry name" value="Cro/C1-type_HTH"/>
</dbReference>
<dbReference type="SUPFAM" id="SSF47413">
    <property type="entry name" value="lambda repressor-like DNA-binding domains"/>
    <property type="match status" value="1"/>
</dbReference>
<dbReference type="Pfam" id="PF01381">
    <property type="entry name" value="HTH_3"/>
    <property type="match status" value="1"/>
</dbReference>
<accession>A0A504JEE8</accession>
<dbReference type="CDD" id="cd00093">
    <property type="entry name" value="HTH_XRE"/>
    <property type="match status" value="1"/>
</dbReference>
<dbReference type="SMART" id="SM00530">
    <property type="entry name" value="HTH_XRE"/>
    <property type="match status" value="1"/>
</dbReference>
<protein>
    <submittedName>
        <fullName evidence="2">Helix-turn-helix domain-containing protein</fullName>
    </submittedName>
</protein>
<dbReference type="InterPro" id="IPR027417">
    <property type="entry name" value="P-loop_NTPase"/>
</dbReference>
<dbReference type="AlphaFoldDB" id="A0A504JEE8"/>
<keyword evidence="3" id="KW-1185">Reference proteome</keyword>
<dbReference type="Gene3D" id="3.40.50.300">
    <property type="entry name" value="P-loop containing nucleotide triphosphate hydrolases"/>
    <property type="match status" value="2"/>
</dbReference>
<dbReference type="RefSeq" id="WP_140593373.1">
    <property type="nucleotide sequence ID" value="NZ_VFWZ01000003.1"/>
</dbReference>
<organism evidence="2 3">
    <name type="scientific">Aquimarina algicola</name>
    <dbReference type="NCBI Taxonomy" id="2589995"/>
    <lineage>
        <taxon>Bacteria</taxon>
        <taxon>Pseudomonadati</taxon>
        <taxon>Bacteroidota</taxon>
        <taxon>Flavobacteriia</taxon>
        <taxon>Flavobacteriales</taxon>
        <taxon>Flavobacteriaceae</taxon>
        <taxon>Aquimarina</taxon>
    </lineage>
</organism>
<dbReference type="SUPFAM" id="SSF52540">
    <property type="entry name" value="P-loop containing nucleoside triphosphate hydrolases"/>
    <property type="match status" value="1"/>
</dbReference>
<name>A0A504JEE8_9FLAO</name>
<dbReference type="InterPro" id="IPR010982">
    <property type="entry name" value="Lambda_DNA-bd_dom_sf"/>
</dbReference>
<dbReference type="OrthoDB" id="978593at2"/>
<feature type="domain" description="HTH cro/C1-type" evidence="1">
    <location>
        <begin position="15"/>
        <end position="70"/>
    </location>
</feature>
<evidence type="ECO:0000313" key="2">
    <source>
        <dbReference type="EMBL" id="TPN86088.1"/>
    </source>
</evidence>
<dbReference type="EMBL" id="VFWZ01000003">
    <property type="protein sequence ID" value="TPN86088.1"/>
    <property type="molecule type" value="Genomic_DNA"/>
</dbReference>
<evidence type="ECO:0000313" key="3">
    <source>
        <dbReference type="Proteomes" id="UP000315540"/>
    </source>
</evidence>
<dbReference type="Gene3D" id="1.10.260.40">
    <property type="entry name" value="lambda repressor-like DNA-binding domains"/>
    <property type="match status" value="1"/>
</dbReference>
<dbReference type="Proteomes" id="UP000315540">
    <property type="component" value="Unassembled WGS sequence"/>
</dbReference>
<sequence>MDANKNYNKTLTTTIRLKRIERGITQAELAKNVNISPIIYGHIESGRRELKIYEFVNLCHYLDIDIDETLESSILNINENILTLEKKLKNKVISFTSFKGGVGVSTLSILLSNEISKDYKIILIDSHYQNSCYDLRMRDIKTFPETKPLYEIKTVPFENLANYLSTAKTEYDYIIIDLPKFFYIEDHIENIIEKSDFVFAPFHLRYNNQPFETYKDEPLRYADGRLDLFVNLRERSSKKGNKAVFSLIPFRNNIDVEFKEYIENYDITLIPETFKEFEEIPEYLDTINPISTNENSSFAPYIMETMKVLYYLMEITDSNLVIEDQKNIKKLRWKNLFDRI</sequence>
<proteinExistence type="predicted"/>
<evidence type="ECO:0000259" key="1">
    <source>
        <dbReference type="PROSITE" id="PS50943"/>
    </source>
</evidence>
<gene>
    <name evidence="2" type="ORF">FHK87_12505</name>
</gene>